<dbReference type="AlphaFoldDB" id="H7FNM9"/>
<accession>H7FNM9</accession>
<gene>
    <name evidence="1" type="ORF">HJ01_00700</name>
</gene>
<dbReference type="STRING" id="1086011.HJ01_00700"/>
<organism evidence="1 2">
    <name type="scientific">Flavobacterium frigoris (strain PS1)</name>
    <dbReference type="NCBI Taxonomy" id="1086011"/>
    <lineage>
        <taxon>Bacteria</taxon>
        <taxon>Pseudomonadati</taxon>
        <taxon>Bacteroidota</taxon>
        <taxon>Flavobacteriia</taxon>
        <taxon>Flavobacteriales</taxon>
        <taxon>Flavobacteriaceae</taxon>
        <taxon>Flavobacterium</taxon>
    </lineage>
</organism>
<comment type="caution">
    <text evidence="1">The sequence shown here is derived from an EMBL/GenBank/DDBJ whole genome shotgun (WGS) entry which is preliminary data.</text>
</comment>
<reference evidence="1 2" key="1">
    <citation type="journal article" date="2014" name="Acta Crystallogr. D">
        <title>Structure-based characterization and antifreeze properties of a hyperactive ice-binding protein from the Antarctic bacterium Flavobacterium frigoris PS1.</title>
        <authorList>
            <person name="Do H."/>
            <person name="Kim S.J."/>
            <person name="Kim H.J."/>
            <person name="Lee J.H."/>
        </authorList>
    </citation>
    <scope>NUCLEOTIDE SEQUENCE [LARGE SCALE GENOMIC DNA]</scope>
    <source>
        <strain evidence="1 2">PS1</strain>
    </source>
</reference>
<keyword evidence="2" id="KW-1185">Reference proteome</keyword>
<evidence type="ECO:0000313" key="2">
    <source>
        <dbReference type="Proteomes" id="UP000005566"/>
    </source>
</evidence>
<evidence type="ECO:0000313" key="1">
    <source>
        <dbReference type="EMBL" id="EIA10018.1"/>
    </source>
</evidence>
<dbReference type="EMBL" id="AHKF01000010">
    <property type="protein sequence ID" value="EIA10018.1"/>
    <property type="molecule type" value="Genomic_DNA"/>
</dbReference>
<dbReference type="Proteomes" id="UP000005566">
    <property type="component" value="Unassembled WGS sequence"/>
</dbReference>
<protein>
    <submittedName>
        <fullName evidence="1">Uncharacterized protein</fullName>
    </submittedName>
</protein>
<sequence length="153" mass="18264">MEFFKKSIFLVLVVLCFSNCGSKQQRQMDFTQEIAQTYYQTQLVDEQQQVVRIYFYIEFKEPVSEEFSLLKIYFRNKEAEITKVSDRKYLARFTHIAVRGDLFLESEGAKEYGNKAPIITKGKFELNKDEAVLEYQKNNKTFFFKLTRIDEKQ</sequence>
<name>H7FNM9_FLAFP</name>
<proteinExistence type="predicted"/>
<dbReference type="PATRIC" id="fig|1086011.3.peg.688"/>